<proteinExistence type="inferred from homology"/>
<evidence type="ECO:0000259" key="9">
    <source>
        <dbReference type="Pfam" id="PF12704"/>
    </source>
</evidence>
<evidence type="ECO:0000313" key="10">
    <source>
        <dbReference type="EMBL" id="AOR51160.1"/>
    </source>
</evidence>
<feature type="domain" description="ABC3 transporter permease C-terminal" evidence="8">
    <location>
        <begin position="287"/>
        <end position="398"/>
    </location>
</feature>
<name>A0A1C9U4T5_9BACT</name>
<sequence length="407" mass="43877">MLFVLKIAVASLRIHRLRTILAIVGVLLGALCLTAVQHIGQAMYGKAEAETAKLGTNLFMARSGQLRFSPLPGTSRARREATTFTIADAEALIQQLPMAKQGSPFATRSMPVRSGSTKVQSSIFGVWPAYLQVRDLDLAVGRFFTADEERESAKVCVLGSKVAERLFGSSAAALGEQVFFFRANARVIGVLAPKGTDIVGSDQDDQVLVPLSTYLRRFANQDWISGVYITLAHPEDETMAKATTEAILRQRHHLGAGKKDDFFLMTARDTMKVQQQALDLVRTLGWISSGVSFAVGGLGILSIMVLLARTRRLEIGVRRAVGARRRDIIRQFIFESGLMAATGGLLGVLGGLGLAALASFFGEMPFHLDLFLVTSVLGGSLGLGLLAGAYPAWEAAQVEVLEVLRGE</sequence>
<dbReference type="AlphaFoldDB" id="A0A1C9U4T5"/>
<evidence type="ECO:0000256" key="5">
    <source>
        <dbReference type="ARBA" id="ARBA00023136"/>
    </source>
</evidence>
<accession>A0A1C9U4T5</accession>
<evidence type="ECO:0000256" key="3">
    <source>
        <dbReference type="ARBA" id="ARBA00022692"/>
    </source>
</evidence>
<keyword evidence="5 7" id="KW-0472">Membrane</keyword>
<dbReference type="InterPro" id="IPR003838">
    <property type="entry name" value="ABC3_permease_C"/>
</dbReference>
<dbReference type="InterPro" id="IPR025857">
    <property type="entry name" value="MacB_PCD"/>
</dbReference>
<keyword evidence="2" id="KW-1003">Cell membrane</keyword>
<comment type="subcellular location">
    <subcellularLocation>
        <location evidence="1">Cell membrane</location>
        <topology evidence="1">Multi-pass membrane protein</topology>
    </subcellularLocation>
</comment>
<organism evidence="10">
    <name type="scientific">uncultured bacterium pAY4-1</name>
    <dbReference type="NCBI Taxonomy" id="1781157"/>
    <lineage>
        <taxon>Bacteria</taxon>
        <taxon>environmental samples</taxon>
    </lineage>
</organism>
<dbReference type="GO" id="GO:0005886">
    <property type="term" value="C:plasma membrane"/>
    <property type="evidence" value="ECO:0007669"/>
    <property type="project" value="UniProtKB-SubCell"/>
</dbReference>
<evidence type="ECO:0000256" key="4">
    <source>
        <dbReference type="ARBA" id="ARBA00022989"/>
    </source>
</evidence>
<feature type="domain" description="MacB-like periplasmic core" evidence="9">
    <location>
        <begin position="19"/>
        <end position="245"/>
    </location>
</feature>
<comment type="similarity">
    <text evidence="6">Belongs to the ABC-4 integral membrane protein family.</text>
</comment>
<feature type="transmembrane region" description="Helical" evidence="7">
    <location>
        <begin position="370"/>
        <end position="393"/>
    </location>
</feature>
<dbReference type="EMBL" id="KT982361">
    <property type="protein sequence ID" value="AOR51160.1"/>
    <property type="molecule type" value="Genomic_DNA"/>
</dbReference>
<evidence type="ECO:0000256" key="1">
    <source>
        <dbReference type="ARBA" id="ARBA00004651"/>
    </source>
</evidence>
<feature type="transmembrane region" description="Helical" evidence="7">
    <location>
        <begin position="20"/>
        <end position="40"/>
    </location>
</feature>
<protein>
    <submittedName>
        <fullName evidence="10">ABC transporter permease</fullName>
    </submittedName>
</protein>
<evidence type="ECO:0000256" key="6">
    <source>
        <dbReference type="ARBA" id="ARBA00038076"/>
    </source>
</evidence>
<evidence type="ECO:0000259" key="8">
    <source>
        <dbReference type="Pfam" id="PF02687"/>
    </source>
</evidence>
<dbReference type="PANTHER" id="PTHR30572">
    <property type="entry name" value="MEMBRANE COMPONENT OF TRANSPORTER-RELATED"/>
    <property type="match status" value="1"/>
</dbReference>
<dbReference type="GO" id="GO:0022857">
    <property type="term" value="F:transmembrane transporter activity"/>
    <property type="evidence" value="ECO:0007669"/>
    <property type="project" value="TreeGrafter"/>
</dbReference>
<reference evidence="10" key="1">
    <citation type="journal article" date="2016" name="Sci. Rep.">
        <title>Triclosan Resistome from Metagenome Reveals Diverse Enoyl Acyl Carrier Protein Reductases and Selective Enrichment of Triclosan Resistance Genes.</title>
        <authorList>
            <person name="Khan R."/>
            <person name="Kong H.G."/>
            <person name="Jung Y.H."/>
            <person name="Choi J."/>
            <person name="Baek K.Y."/>
            <person name="Hwang E.C."/>
            <person name="Lee S.W."/>
        </authorList>
    </citation>
    <scope>NUCLEOTIDE SEQUENCE</scope>
</reference>
<keyword evidence="4 7" id="KW-1133">Transmembrane helix</keyword>
<dbReference type="InterPro" id="IPR050250">
    <property type="entry name" value="Macrolide_Exporter_MacB"/>
</dbReference>
<dbReference type="PANTHER" id="PTHR30572:SF4">
    <property type="entry name" value="ABC TRANSPORTER PERMEASE YTRF"/>
    <property type="match status" value="1"/>
</dbReference>
<dbReference type="Pfam" id="PF12704">
    <property type="entry name" value="MacB_PCD"/>
    <property type="match status" value="1"/>
</dbReference>
<evidence type="ECO:0000256" key="7">
    <source>
        <dbReference type="SAM" id="Phobius"/>
    </source>
</evidence>
<feature type="transmembrane region" description="Helical" evidence="7">
    <location>
        <begin position="284"/>
        <end position="308"/>
    </location>
</feature>
<dbReference type="Pfam" id="PF02687">
    <property type="entry name" value="FtsX"/>
    <property type="match status" value="1"/>
</dbReference>
<keyword evidence="3 7" id="KW-0812">Transmembrane</keyword>
<evidence type="ECO:0000256" key="2">
    <source>
        <dbReference type="ARBA" id="ARBA00022475"/>
    </source>
</evidence>
<feature type="transmembrane region" description="Helical" evidence="7">
    <location>
        <begin position="332"/>
        <end position="358"/>
    </location>
</feature>